<evidence type="ECO:0000256" key="8">
    <source>
        <dbReference type="ARBA" id="ARBA00023136"/>
    </source>
</evidence>
<evidence type="ECO:0000256" key="7">
    <source>
        <dbReference type="ARBA" id="ARBA00023065"/>
    </source>
</evidence>
<dbReference type="EMBL" id="JACHBL010000001">
    <property type="protein sequence ID" value="MBB5597087.1"/>
    <property type="molecule type" value="Genomic_DNA"/>
</dbReference>
<keyword evidence="4 10" id="KW-1003">Cell membrane</keyword>
<comment type="subcellular location">
    <subcellularLocation>
        <location evidence="1 10">Cell membrane</location>
        <topology evidence="1 10">Multi-pass membrane protein</topology>
    </subcellularLocation>
</comment>
<protein>
    <recommendedName>
        <fullName evidence="10">Large-conductance mechanosensitive channel</fullName>
    </recommendedName>
</protein>
<dbReference type="Gene3D" id="1.10.1200.120">
    <property type="entry name" value="Large-conductance mechanosensitive channel, MscL, domain 1"/>
    <property type="match status" value="1"/>
</dbReference>
<organism evidence="11 12">
    <name type="scientific">Neomicrococcus lactis</name>
    <dbReference type="NCBI Taxonomy" id="732241"/>
    <lineage>
        <taxon>Bacteria</taxon>
        <taxon>Bacillati</taxon>
        <taxon>Actinomycetota</taxon>
        <taxon>Actinomycetes</taxon>
        <taxon>Micrococcales</taxon>
        <taxon>Micrococcaceae</taxon>
        <taxon>Neomicrococcus</taxon>
    </lineage>
</organism>
<dbReference type="InterPro" id="IPR037673">
    <property type="entry name" value="MSC/AndL"/>
</dbReference>
<keyword evidence="3 10" id="KW-0813">Transport</keyword>
<dbReference type="InterPro" id="IPR036019">
    <property type="entry name" value="MscL_channel"/>
</dbReference>
<evidence type="ECO:0000256" key="9">
    <source>
        <dbReference type="ARBA" id="ARBA00023303"/>
    </source>
</evidence>
<evidence type="ECO:0000256" key="5">
    <source>
        <dbReference type="ARBA" id="ARBA00022692"/>
    </source>
</evidence>
<dbReference type="Proteomes" id="UP000523863">
    <property type="component" value="Unassembled WGS sequence"/>
</dbReference>
<dbReference type="GO" id="GO:0008381">
    <property type="term" value="F:mechanosensitive monoatomic ion channel activity"/>
    <property type="evidence" value="ECO:0007669"/>
    <property type="project" value="UniProtKB-UniRule"/>
</dbReference>
<evidence type="ECO:0000313" key="11">
    <source>
        <dbReference type="EMBL" id="MBB5597087.1"/>
    </source>
</evidence>
<proteinExistence type="inferred from homology"/>
<keyword evidence="9 10" id="KW-0407">Ion channel</keyword>
<dbReference type="GO" id="GO:0005886">
    <property type="term" value="C:plasma membrane"/>
    <property type="evidence" value="ECO:0007669"/>
    <property type="project" value="UniProtKB-SubCell"/>
</dbReference>
<evidence type="ECO:0000256" key="4">
    <source>
        <dbReference type="ARBA" id="ARBA00022475"/>
    </source>
</evidence>
<keyword evidence="12" id="KW-1185">Reference proteome</keyword>
<dbReference type="SUPFAM" id="SSF81330">
    <property type="entry name" value="Gated mechanosensitive channel"/>
    <property type="match status" value="1"/>
</dbReference>
<comment type="similarity">
    <text evidence="2 10">Belongs to the MscL family.</text>
</comment>
<name>A0A7W8Y929_9MICC</name>
<dbReference type="InterPro" id="IPR001185">
    <property type="entry name" value="MS_channel"/>
</dbReference>
<dbReference type="InterPro" id="IPR019823">
    <property type="entry name" value="Mechanosensitive_channel_CS"/>
</dbReference>
<evidence type="ECO:0000256" key="6">
    <source>
        <dbReference type="ARBA" id="ARBA00022989"/>
    </source>
</evidence>
<dbReference type="PRINTS" id="PR01264">
    <property type="entry name" value="MECHCHANNEL"/>
</dbReference>
<keyword evidence="8 10" id="KW-0472">Membrane</keyword>
<dbReference type="AlphaFoldDB" id="A0A7W8Y929"/>
<evidence type="ECO:0000313" key="12">
    <source>
        <dbReference type="Proteomes" id="UP000523863"/>
    </source>
</evidence>
<comment type="function">
    <text evidence="10">Channel that opens in response to stretch forces in the membrane lipid bilayer. May participate in the regulation of osmotic pressure changes within the cell.</text>
</comment>
<evidence type="ECO:0000256" key="1">
    <source>
        <dbReference type="ARBA" id="ARBA00004651"/>
    </source>
</evidence>
<dbReference type="NCBIfam" id="TIGR00220">
    <property type="entry name" value="mscL"/>
    <property type="match status" value="1"/>
</dbReference>
<sequence>MLQGFKDFIMKGNVVDLAVAVVMGGAFGAVVTALVDKIIMPLISMLVGSPNFDQFLVFGQVQIGAFLTALVNFLLVALAIYFVIVLPMNKAIERRNARLGITEDDAADPNTVLLTEIRDALKGRAN</sequence>
<dbReference type="RefSeq" id="WP_183639941.1">
    <property type="nucleotide sequence ID" value="NZ_JACHBL010000001.1"/>
</dbReference>
<dbReference type="PANTHER" id="PTHR30266">
    <property type="entry name" value="MECHANOSENSITIVE CHANNEL MSCL"/>
    <property type="match status" value="1"/>
</dbReference>
<evidence type="ECO:0000256" key="10">
    <source>
        <dbReference type="HAMAP-Rule" id="MF_00115"/>
    </source>
</evidence>
<comment type="caution">
    <text evidence="11">The sequence shown here is derived from an EMBL/GenBank/DDBJ whole genome shotgun (WGS) entry which is preliminary data.</text>
</comment>
<feature type="transmembrane region" description="Helical" evidence="10">
    <location>
        <begin position="12"/>
        <end position="35"/>
    </location>
</feature>
<dbReference type="PANTHER" id="PTHR30266:SF2">
    <property type="entry name" value="LARGE-CONDUCTANCE MECHANOSENSITIVE CHANNEL"/>
    <property type="match status" value="1"/>
</dbReference>
<feature type="transmembrane region" description="Helical" evidence="10">
    <location>
        <begin position="55"/>
        <end position="86"/>
    </location>
</feature>
<evidence type="ECO:0000256" key="3">
    <source>
        <dbReference type="ARBA" id="ARBA00022448"/>
    </source>
</evidence>
<comment type="subunit">
    <text evidence="10">Homopentamer.</text>
</comment>
<keyword evidence="5 10" id="KW-0812">Transmembrane</keyword>
<keyword evidence="6 10" id="KW-1133">Transmembrane helix</keyword>
<evidence type="ECO:0000256" key="2">
    <source>
        <dbReference type="ARBA" id="ARBA00007254"/>
    </source>
</evidence>
<accession>A0A7W8Y929</accession>
<keyword evidence="7 10" id="KW-0406">Ion transport</keyword>
<gene>
    <name evidence="10" type="primary">mscL</name>
    <name evidence="11" type="ORF">BKA12_000167</name>
</gene>
<dbReference type="HAMAP" id="MF_00115">
    <property type="entry name" value="MscL"/>
    <property type="match status" value="1"/>
</dbReference>
<reference evidence="11 12" key="1">
    <citation type="submission" date="2020-08" db="EMBL/GenBank/DDBJ databases">
        <title>Sequencing the genomes of 1000 actinobacteria strains.</title>
        <authorList>
            <person name="Klenk H.-P."/>
        </authorList>
    </citation>
    <scope>NUCLEOTIDE SEQUENCE [LARGE SCALE GENOMIC DNA]</scope>
    <source>
        <strain evidence="11 12">DSM 23694</strain>
    </source>
</reference>
<dbReference type="PROSITE" id="PS01327">
    <property type="entry name" value="MSCL"/>
    <property type="match status" value="1"/>
</dbReference>
<dbReference type="Pfam" id="PF01741">
    <property type="entry name" value="MscL"/>
    <property type="match status" value="1"/>
</dbReference>